<evidence type="ECO:0000313" key="2">
    <source>
        <dbReference type="EMBL" id="BBY57949.1"/>
    </source>
</evidence>
<keyword evidence="1" id="KW-0175">Coiled coil</keyword>
<keyword evidence="3" id="KW-1185">Reference proteome</keyword>
<evidence type="ECO:0000256" key="1">
    <source>
        <dbReference type="SAM" id="Coils"/>
    </source>
</evidence>
<name>A0A7I7SNZ5_9MYCO</name>
<feature type="coiled-coil region" evidence="1">
    <location>
        <begin position="17"/>
        <end position="260"/>
    </location>
</feature>
<reference evidence="2 3" key="1">
    <citation type="journal article" date="2019" name="Emerg. Microbes Infect.">
        <title>Comprehensive subspecies identification of 175 nontuberculous mycobacteria species based on 7547 genomic profiles.</title>
        <authorList>
            <person name="Matsumoto Y."/>
            <person name="Kinjo T."/>
            <person name="Motooka D."/>
            <person name="Nabeya D."/>
            <person name="Jung N."/>
            <person name="Uechi K."/>
            <person name="Horii T."/>
            <person name="Iida T."/>
            <person name="Fujita J."/>
            <person name="Nakamura S."/>
        </authorList>
    </citation>
    <scope>NUCLEOTIDE SEQUENCE [LARGE SCALE GENOMIC DNA]</scope>
    <source>
        <strain evidence="2 3">JCM 30395</strain>
    </source>
</reference>
<accession>A0A7I7SNZ5</accession>
<proteinExistence type="predicted"/>
<gene>
    <name evidence="2" type="ORF">MSAR_10850</name>
</gene>
<dbReference type="AlphaFoldDB" id="A0A7I7SNZ5"/>
<evidence type="ECO:0000313" key="3">
    <source>
        <dbReference type="Proteomes" id="UP000466445"/>
    </source>
</evidence>
<dbReference type="EMBL" id="AP022595">
    <property type="protein sequence ID" value="BBY57949.1"/>
    <property type="molecule type" value="Genomic_DNA"/>
</dbReference>
<dbReference type="Gene3D" id="1.10.287.1490">
    <property type="match status" value="1"/>
</dbReference>
<dbReference type="Proteomes" id="UP000466445">
    <property type="component" value="Chromosome"/>
</dbReference>
<sequence length="289" mass="32923">MARAIPALDAQIRGFDRAQVTDYIARLHSEIESLEDQVRVLERNATYAETDRERLNAEIDQLRNDIQRLSGPIDSVEGMSDRIARMMRVASDEARRTKAMARDEAESLTRELRDELETARQDRAIASAALAELQSSTADRREQILLEAKAQAEEVLQAAYDERARLAEGIEEAERRRREMQLHLAEEDERRRREALSRLEEQIKSRWEQAEVQIAALEKEGRLKVANMVASAERDTQSIKERTEAEIKELLKTRADVLAALGEIQSRIDGAVRRDRIAVVKAPAVNDEA</sequence>
<organism evidence="2 3">
    <name type="scientific">Mycolicibacterium sarraceniae</name>
    <dbReference type="NCBI Taxonomy" id="1534348"/>
    <lineage>
        <taxon>Bacteria</taxon>
        <taxon>Bacillati</taxon>
        <taxon>Actinomycetota</taxon>
        <taxon>Actinomycetes</taxon>
        <taxon>Mycobacteriales</taxon>
        <taxon>Mycobacteriaceae</taxon>
        <taxon>Mycolicibacterium</taxon>
    </lineage>
</organism>
<dbReference type="KEGG" id="msar:MSAR_10850"/>
<protein>
    <submittedName>
        <fullName evidence="2">Cellulose-binding protein</fullName>
    </submittedName>
</protein>